<dbReference type="EMBL" id="JAVRJZ010000011">
    <property type="protein sequence ID" value="KAK2716935.1"/>
    <property type="molecule type" value="Genomic_DNA"/>
</dbReference>
<protein>
    <recommendedName>
        <fullName evidence="4">Protein rogdi</fullName>
    </recommendedName>
</protein>
<dbReference type="GO" id="GO:0043291">
    <property type="term" value="C:RAVE complex"/>
    <property type="evidence" value="ECO:0007669"/>
    <property type="project" value="TreeGrafter"/>
</dbReference>
<comment type="similarity">
    <text evidence="1">Belongs to the rogdi family.</text>
</comment>
<organism evidence="2 3">
    <name type="scientific">Artemia franciscana</name>
    <name type="common">Brine shrimp</name>
    <name type="synonym">Artemia sanfranciscana</name>
    <dbReference type="NCBI Taxonomy" id="6661"/>
    <lineage>
        <taxon>Eukaryota</taxon>
        <taxon>Metazoa</taxon>
        <taxon>Ecdysozoa</taxon>
        <taxon>Arthropoda</taxon>
        <taxon>Crustacea</taxon>
        <taxon>Branchiopoda</taxon>
        <taxon>Anostraca</taxon>
        <taxon>Artemiidae</taxon>
        <taxon>Artemia</taxon>
    </lineage>
</organism>
<dbReference type="InterPro" id="IPR028241">
    <property type="entry name" value="RAVE2/Rogdi"/>
</dbReference>
<dbReference type="EMBL" id="JAVRJZ010000011">
    <property type="protein sequence ID" value="KAK2716936.1"/>
    <property type="molecule type" value="Genomic_DNA"/>
</dbReference>
<name>A0AA88HS41_ARTSF</name>
<dbReference type="Pfam" id="PF10259">
    <property type="entry name" value="Rogdi_lz"/>
    <property type="match status" value="1"/>
</dbReference>
<proteinExistence type="inferred from homology"/>
<dbReference type="AlphaFoldDB" id="A0AA88HS41"/>
<evidence type="ECO:0000256" key="1">
    <source>
        <dbReference type="ARBA" id="ARBA00005535"/>
    </source>
</evidence>
<dbReference type="PANTHER" id="PTHR13618">
    <property type="entry name" value="LEUCINE ZIPPER CONTAINING TRANSCRIPTION FACTOR LZF1"/>
    <property type="match status" value="1"/>
</dbReference>
<dbReference type="PANTHER" id="PTHR13618:SF1">
    <property type="entry name" value="PROTEIN ROGDI HOMOLOG"/>
    <property type="match status" value="1"/>
</dbReference>
<evidence type="ECO:0000313" key="2">
    <source>
        <dbReference type="EMBL" id="KAK2716935.1"/>
    </source>
</evidence>
<sequence>MSSNRNYKRQLEDELRGIVKYIHSAATAAATFFPIGITDVQKEYVQEKYVLGMSTNSSQDQLRCVLTVLGDTINHADISLKLHKHPNVMYHTAITQENPWKLQQIQDAANYLCLVIQTACQIVESKECTVEECYSILTECLVLIDRCKNALLIPKKKTMDELLNSKNMKSLSPSLPGDLAISFYLQGTKIVFSVYHLTQSVHGVRFETMQGEATIPWTSKVLSLLHLGSQIGQQMKDKVDIFLNKG</sequence>
<dbReference type="Proteomes" id="UP001187531">
    <property type="component" value="Unassembled WGS sequence"/>
</dbReference>
<evidence type="ECO:0000313" key="3">
    <source>
        <dbReference type="Proteomes" id="UP001187531"/>
    </source>
</evidence>
<gene>
    <name evidence="2" type="ORF">QYM36_007173</name>
</gene>
<accession>A0AA88HS41</accession>
<reference evidence="2" key="1">
    <citation type="submission" date="2023-07" db="EMBL/GenBank/DDBJ databases">
        <title>Chromosome-level genome assembly of Artemia franciscana.</title>
        <authorList>
            <person name="Jo E."/>
        </authorList>
    </citation>
    <scope>NUCLEOTIDE SEQUENCE</scope>
    <source>
        <tissue evidence="2">Whole body</tissue>
    </source>
</reference>
<comment type="caution">
    <text evidence="2">The sequence shown here is derived from an EMBL/GenBank/DDBJ whole genome shotgun (WGS) entry which is preliminary data.</text>
</comment>
<keyword evidence="3" id="KW-1185">Reference proteome</keyword>
<evidence type="ECO:0008006" key="4">
    <source>
        <dbReference type="Google" id="ProtNLM"/>
    </source>
</evidence>